<dbReference type="Pfam" id="PF17851">
    <property type="entry name" value="GH43_C2"/>
    <property type="match status" value="1"/>
</dbReference>
<evidence type="ECO:0000256" key="5">
    <source>
        <dbReference type="SAM" id="SignalP"/>
    </source>
</evidence>
<accession>A0ABT2C169</accession>
<dbReference type="InterPro" id="IPR041542">
    <property type="entry name" value="GH43_C2"/>
</dbReference>
<gene>
    <name evidence="7" type="ORF">NX786_17420</name>
</gene>
<dbReference type="SUPFAM" id="SSF49899">
    <property type="entry name" value="Concanavalin A-like lectins/glucanases"/>
    <property type="match status" value="1"/>
</dbReference>
<dbReference type="InterPro" id="IPR051795">
    <property type="entry name" value="Glycosyl_Hydrlase_43"/>
</dbReference>
<dbReference type="InterPro" id="IPR023296">
    <property type="entry name" value="Glyco_hydro_beta-prop_sf"/>
</dbReference>
<dbReference type="Gene3D" id="2.115.10.20">
    <property type="entry name" value="Glycosyl hydrolase domain, family 43"/>
    <property type="match status" value="1"/>
</dbReference>
<feature type="domain" description="Beta-xylosidase C-terminal Concanavalin A-like" evidence="6">
    <location>
        <begin position="389"/>
        <end position="562"/>
    </location>
</feature>
<reference evidence="7" key="1">
    <citation type="submission" date="2022-08" db="EMBL/GenBank/DDBJ databases">
        <title>Reclassification of Massilia species as members of the genera Telluria, Duganella, Pseudoduganella, Mokoshia gen. nov. and Zemynaea gen. nov. using orthogonal and non-orthogonal genome-based approaches.</title>
        <authorList>
            <person name="Bowman J.P."/>
        </authorList>
    </citation>
    <scope>NUCLEOTIDE SEQUENCE</scope>
    <source>
        <strain evidence="7">LMG 11547</strain>
    </source>
</reference>
<dbReference type="Gene3D" id="2.60.120.200">
    <property type="match status" value="1"/>
</dbReference>
<organism evidence="7 8">
    <name type="scientific">Telluria mixta</name>
    <dbReference type="NCBI Taxonomy" id="34071"/>
    <lineage>
        <taxon>Bacteria</taxon>
        <taxon>Pseudomonadati</taxon>
        <taxon>Pseudomonadota</taxon>
        <taxon>Betaproteobacteria</taxon>
        <taxon>Burkholderiales</taxon>
        <taxon>Oxalobacteraceae</taxon>
        <taxon>Telluria group</taxon>
        <taxon>Telluria</taxon>
    </lineage>
</organism>
<dbReference type="InterPro" id="IPR013320">
    <property type="entry name" value="ConA-like_dom_sf"/>
</dbReference>
<sequence length="564" mass="61093">MKRYSVQAMVLSGALALGLASSMTMAVAADDASATVARFEKFSYQGRAQENVRPRDGEFVNPILSGYYPDPSIARVGDDYYLVNSSFTNFPGLPVFHSRDLVNWTQVGNALDRPGQADFTGVRASQGIYAPDISYHDGLFYIITTCSSCPGGTGNFVITAKDPAGPWSQPVTIRGLQGIDPSLVRDGDKLYVVYNNAPEGKPRYEGHRAIWIAELDPRTLQFAGKPKVLVDGGVVPAKRPIWIEGPHIFNKDGYYYLICAEGGTADEHSEVVFRSRTITGPYVPGPVNPILTQRDLDPKRPNPVTTAGHADFVQTQNGQWWAVFLATRPYPGNFYNIGRETFMLPVDWKDGWPLMLEQGRTVPYAVTKPALPPQPAAPVPTSGNFAYVDEFDGPLSSAWIGIRIPRAPLYTVERGALVLRAGAPLGDLRGVPAFVGRRQQHHVATVSTVVDAVPRHDGDRAGLVAMQNDDNHVFLGVTRSGGKDVVALYKTEGGKETLVASRPAASGRVELVMDMDGGQASYRYRDGDVTTTLADKVDIRFLSTQKAGGFVGVVIGPYAASGSN</sequence>
<evidence type="ECO:0000259" key="6">
    <source>
        <dbReference type="Pfam" id="PF17851"/>
    </source>
</evidence>
<evidence type="ECO:0000256" key="1">
    <source>
        <dbReference type="ARBA" id="ARBA00009865"/>
    </source>
</evidence>
<comment type="caution">
    <text evidence="7">The sequence shown here is derived from an EMBL/GenBank/DDBJ whole genome shotgun (WGS) entry which is preliminary data.</text>
</comment>
<comment type="similarity">
    <text evidence="1 4">Belongs to the glycosyl hydrolase 43 family.</text>
</comment>
<dbReference type="GO" id="GO:0016787">
    <property type="term" value="F:hydrolase activity"/>
    <property type="evidence" value="ECO:0007669"/>
    <property type="project" value="UniProtKB-KW"/>
</dbReference>
<dbReference type="SUPFAM" id="SSF75005">
    <property type="entry name" value="Arabinanase/levansucrase/invertase"/>
    <property type="match status" value="1"/>
</dbReference>
<proteinExistence type="inferred from homology"/>
<dbReference type="Pfam" id="PF04616">
    <property type="entry name" value="Glyco_hydro_43"/>
    <property type="match status" value="1"/>
</dbReference>
<dbReference type="PANTHER" id="PTHR42812:SF12">
    <property type="entry name" value="BETA-XYLOSIDASE-RELATED"/>
    <property type="match status" value="1"/>
</dbReference>
<dbReference type="CDD" id="cd18617">
    <property type="entry name" value="GH43_XynB-like"/>
    <property type="match status" value="1"/>
</dbReference>
<dbReference type="InterPro" id="IPR006710">
    <property type="entry name" value="Glyco_hydro_43"/>
</dbReference>
<keyword evidence="3 4" id="KW-0326">Glycosidase</keyword>
<protein>
    <submittedName>
        <fullName evidence="7">Glycoside hydrolase family 43 protein</fullName>
    </submittedName>
</protein>
<feature type="signal peptide" evidence="5">
    <location>
        <begin position="1"/>
        <end position="28"/>
    </location>
</feature>
<feature type="chain" id="PRO_5046467625" evidence="5">
    <location>
        <begin position="29"/>
        <end position="564"/>
    </location>
</feature>
<evidence type="ECO:0000313" key="7">
    <source>
        <dbReference type="EMBL" id="MCS0631115.1"/>
    </source>
</evidence>
<evidence type="ECO:0000256" key="3">
    <source>
        <dbReference type="ARBA" id="ARBA00023295"/>
    </source>
</evidence>
<evidence type="ECO:0000313" key="8">
    <source>
        <dbReference type="Proteomes" id="UP001165263"/>
    </source>
</evidence>
<dbReference type="RefSeq" id="WP_259450199.1">
    <property type="nucleotide sequence ID" value="NZ_CP119520.1"/>
</dbReference>
<evidence type="ECO:0000256" key="4">
    <source>
        <dbReference type="RuleBase" id="RU361187"/>
    </source>
</evidence>
<name>A0ABT2C169_9BURK</name>
<dbReference type="EMBL" id="JANUHC010000006">
    <property type="protein sequence ID" value="MCS0631115.1"/>
    <property type="molecule type" value="Genomic_DNA"/>
</dbReference>
<keyword evidence="2 4" id="KW-0378">Hydrolase</keyword>
<keyword evidence="5" id="KW-0732">Signal</keyword>
<evidence type="ECO:0000256" key="2">
    <source>
        <dbReference type="ARBA" id="ARBA00022801"/>
    </source>
</evidence>
<keyword evidence="8" id="KW-1185">Reference proteome</keyword>
<dbReference type="PANTHER" id="PTHR42812">
    <property type="entry name" value="BETA-XYLOSIDASE"/>
    <property type="match status" value="1"/>
</dbReference>
<dbReference type="Proteomes" id="UP001165263">
    <property type="component" value="Unassembled WGS sequence"/>
</dbReference>